<accession>A0A317EIM7</accession>
<reference evidence="2 3" key="1">
    <citation type="submission" date="2018-05" db="EMBL/GenBank/DDBJ databases">
        <title>Pedobacter paludis sp. nov., isolated from wetland soil.</title>
        <authorList>
            <person name="Zhang Y."/>
            <person name="Wang G."/>
        </authorList>
    </citation>
    <scope>NUCLEOTIDE SEQUENCE [LARGE SCALE GENOMIC DNA]</scope>
    <source>
        <strain evidence="2 3">KCTC22721</strain>
    </source>
</reference>
<organism evidence="2 3">
    <name type="scientific">Pedobacter yonginense</name>
    <dbReference type="NCBI Taxonomy" id="651869"/>
    <lineage>
        <taxon>Bacteria</taxon>
        <taxon>Pseudomonadati</taxon>
        <taxon>Bacteroidota</taxon>
        <taxon>Sphingobacteriia</taxon>
        <taxon>Sphingobacteriales</taxon>
        <taxon>Sphingobacteriaceae</taxon>
        <taxon>Pedobacter</taxon>
    </lineage>
</organism>
<dbReference type="PANTHER" id="PTHR11062">
    <property type="entry name" value="EXOSTOSIN HEPARAN SULFATE GLYCOSYLTRANSFERASE -RELATED"/>
    <property type="match status" value="1"/>
</dbReference>
<dbReference type="InterPro" id="IPR040911">
    <property type="entry name" value="Exostosin_GT47"/>
</dbReference>
<protein>
    <recommendedName>
        <fullName evidence="1">Exostosin GT47 domain-containing protein</fullName>
    </recommendedName>
</protein>
<sequence length="299" mass="34683">MKIYILPVEQHLQPPSQSFVYPNHNIDYGVEQDFLIYLNKNPQLITKDAKAADWHYLPVFWTRWHINHNFAENGDGLDALNPMVENVLIDSEKTFTITQFDGGTLLTATNILEFTAARTTNEGIDIPILCALHKHPLFPIKKKYIGSFNGSVQTHPLRQQLFDFYQHNPEINLGGNLPTRFYKRWIQGKQFNLNIMASHIALCPRGTSANSFRFFEAMQLGVAPCLIGDLDVRPFQKYINWDDYSYYVKDIKELSELVENLNPQEAKKKGKAAKALFYNDLYYQKWCKYVVKELNDHSN</sequence>
<evidence type="ECO:0000259" key="1">
    <source>
        <dbReference type="Pfam" id="PF03016"/>
    </source>
</evidence>
<dbReference type="Pfam" id="PF03016">
    <property type="entry name" value="Exostosin_GT47"/>
    <property type="match status" value="1"/>
</dbReference>
<dbReference type="GO" id="GO:0016757">
    <property type="term" value="F:glycosyltransferase activity"/>
    <property type="evidence" value="ECO:0007669"/>
    <property type="project" value="InterPro"/>
</dbReference>
<dbReference type="InterPro" id="IPR004263">
    <property type="entry name" value="Exostosin"/>
</dbReference>
<comment type="caution">
    <text evidence="2">The sequence shown here is derived from an EMBL/GenBank/DDBJ whole genome shotgun (WGS) entry which is preliminary data.</text>
</comment>
<dbReference type="EMBL" id="QGNZ01000004">
    <property type="protein sequence ID" value="PWS26414.1"/>
    <property type="molecule type" value="Genomic_DNA"/>
</dbReference>
<gene>
    <name evidence="2" type="ORF">DHW03_16670</name>
</gene>
<dbReference type="RefSeq" id="WP_109926980.1">
    <property type="nucleotide sequence ID" value="NZ_QGNZ01000004.1"/>
</dbReference>
<evidence type="ECO:0000313" key="2">
    <source>
        <dbReference type="EMBL" id="PWS26414.1"/>
    </source>
</evidence>
<dbReference type="AlphaFoldDB" id="A0A317EIM7"/>
<name>A0A317EIM7_9SPHI</name>
<keyword evidence="3" id="KW-1185">Reference proteome</keyword>
<dbReference type="OrthoDB" id="1416011at2"/>
<feature type="domain" description="Exostosin GT47" evidence="1">
    <location>
        <begin position="2"/>
        <end position="259"/>
    </location>
</feature>
<evidence type="ECO:0000313" key="3">
    <source>
        <dbReference type="Proteomes" id="UP000245379"/>
    </source>
</evidence>
<dbReference type="Proteomes" id="UP000245379">
    <property type="component" value="Unassembled WGS sequence"/>
</dbReference>
<proteinExistence type="predicted"/>